<keyword evidence="1" id="KW-1133">Transmembrane helix</keyword>
<comment type="caution">
    <text evidence="2">The sequence shown here is derived from an EMBL/GenBank/DDBJ whole genome shotgun (WGS) entry which is preliminary data.</text>
</comment>
<dbReference type="EMBL" id="MCFH01000015">
    <property type="protein sequence ID" value="ORX52543.1"/>
    <property type="molecule type" value="Genomic_DNA"/>
</dbReference>
<dbReference type="OrthoDB" id="10653949at2759"/>
<dbReference type="AlphaFoldDB" id="A0A1Y1VC40"/>
<feature type="transmembrane region" description="Helical" evidence="1">
    <location>
        <begin position="147"/>
        <end position="168"/>
    </location>
</feature>
<sequence>MVTVIDKSKVKKEKKFSLPIVNKFICCCCMPLKSAIGLCTTLILVLFFLRMVNIIKLFEKGVDILSILKFLAYLITCICLLLYLIGSFKKNVKLMKPLKYFWIVSIIAMIPSLYNRYIISTTDIMDDNIKSIFKEQGEQITDKEIKLFKMALVLFELACVIFILYYYYAACSYLYTLEEEQREQEERREMEENKFIK</sequence>
<dbReference type="Proteomes" id="UP000193719">
    <property type="component" value="Unassembled WGS sequence"/>
</dbReference>
<proteinExistence type="predicted"/>
<evidence type="ECO:0000313" key="3">
    <source>
        <dbReference type="Proteomes" id="UP000193719"/>
    </source>
</evidence>
<gene>
    <name evidence="2" type="ORF">BCR36DRAFT_411438</name>
</gene>
<keyword evidence="3" id="KW-1185">Reference proteome</keyword>
<reference evidence="2 3" key="2">
    <citation type="submission" date="2016-08" db="EMBL/GenBank/DDBJ databases">
        <title>Pervasive Adenine N6-methylation of Active Genes in Fungi.</title>
        <authorList>
            <consortium name="DOE Joint Genome Institute"/>
            <person name="Mondo S.J."/>
            <person name="Dannebaum R.O."/>
            <person name="Kuo R.C."/>
            <person name="Labutti K."/>
            <person name="Haridas S."/>
            <person name="Kuo A."/>
            <person name="Salamov A."/>
            <person name="Ahrendt S.R."/>
            <person name="Lipzen A."/>
            <person name="Sullivan W."/>
            <person name="Andreopoulos W.B."/>
            <person name="Clum A."/>
            <person name="Lindquist E."/>
            <person name="Daum C."/>
            <person name="Ramamoorthy G.K."/>
            <person name="Gryganskyi A."/>
            <person name="Culley D."/>
            <person name="Magnuson J.K."/>
            <person name="James T.Y."/>
            <person name="O'Malley M.A."/>
            <person name="Stajich J.E."/>
            <person name="Spatafora J.W."/>
            <person name="Visel A."/>
            <person name="Grigoriev I.V."/>
        </authorList>
    </citation>
    <scope>NUCLEOTIDE SEQUENCE [LARGE SCALE GENOMIC DNA]</scope>
    <source>
        <strain evidence="3">finn</strain>
    </source>
</reference>
<feature type="transmembrane region" description="Helical" evidence="1">
    <location>
        <begin position="100"/>
        <end position="119"/>
    </location>
</feature>
<feature type="transmembrane region" description="Helical" evidence="1">
    <location>
        <begin position="70"/>
        <end position="88"/>
    </location>
</feature>
<accession>A0A1Y1VC40</accession>
<organism evidence="2 3">
    <name type="scientific">Piromyces finnis</name>
    <dbReference type="NCBI Taxonomy" id="1754191"/>
    <lineage>
        <taxon>Eukaryota</taxon>
        <taxon>Fungi</taxon>
        <taxon>Fungi incertae sedis</taxon>
        <taxon>Chytridiomycota</taxon>
        <taxon>Chytridiomycota incertae sedis</taxon>
        <taxon>Neocallimastigomycetes</taxon>
        <taxon>Neocallimastigales</taxon>
        <taxon>Neocallimastigaceae</taxon>
        <taxon>Piromyces</taxon>
    </lineage>
</organism>
<evidence type="ECO:0000313" key="2">
    <source>
        <dbReference type="EMBL" id="ORX52543.1"/>
    </source>
</evidence>
<evidence type="ECO:0008006" key="4">
    <source>
        <dbReference type="Google" id="ProtNLM"/>
    </source>
</evidence>
<name>A0A1Y1VC40_9FUNG</name>
<evidence type="ECO:0000256" key="1">
    <source>
        <dbReference type="SAM" id="Phobius"/>
    </source>
</evidence>
<keyword evidence="1" id="KW-0472">Membrane</keyword>
<feature type="transmembrane region" description="Helical" evidence="1">
    <location>
        <begin position="20"/>
        <end position="49"/>
    </location>
</feature>
<reference evidence="2 3" key="1">
    <citation type="submission" date="2016-08" db="EMBL/GenBank/DDBJ databases">
        <title>Genomes of anaerobic fungi encode conserved fungal cellulosomes for biomass hydrolysis.</title>
        <authorList>
            <consortium name="DOE Joint Genome Institute"/>
            <person name="Haitjema C.H."/>
            <person name="Gilmore S.P."/>
            <person name="Henske J.K."/>
            <person name="Solomon K.V."/>
            <person name="De Groot R."/>
            <person name="Kuo A."/>
            <person name="Mondo S.J."/>
            <person name="Salamov A.A."/>
            <person name="Labutti K."/>
            <person name="Zhao Z."/>
            <person name="Chiniquy J."/>
            <person name="Barry K."/>
            <person name="Brewer H.M."/>
            <person name="Purvine S.O."/>
            <person name="Wright A.T."/>
            <person name="Boxma B."/>
            <person name="Van Alen T."/>
            <person name="Hackstein J.H."/>
            <person name="Baker S.E."/>
            <person name="Grigoriev I.V."/>
            <person name="O'Malley M.A."/>
        </authorList>
    </citation>
    <scope>NUCLEOTIDE SEQUENCE [LARGE SCALE GENOMIC DNA]</scope>
    <source>
        <strain evidence="3">finn</strain>
    </source>
</reference>
<keyword evidence="1" id="KW-0812">Transmembrane</keyword>
<protein>
    <recommendedName>
        <fullName evidence="4">Lysosomal cobalamin transporter</fullName>
    </recommendedName>
</protein>